<dbReference type="PANTHER" id="PTHR30606:SF10">
    <property type="entry name" value="PHOSPHATIDYLINOSITOL MANNOSIDE ACYLTRANSFERASE"/>
    <property type="match status" value="1"/>
</dbReference>
<dbReference type="EMBL" id="RQZC01000028">
    <property type="protein sequence ID" value="RRD24126.1"/>
    <property type="molecule type" value="Genomic_DNA"/>
</dbReference>
<dbReference type="InterPro" id="IPR004960">
    <property type="entry name" value="LipA_acyltrans"/>
</dbReference>
<dbReference type="NCBIfam" id="NF005919">
    <property type="entry name" value="PRK07920.1"/>
    <property type="match status" value="1"/>
</dbReference>
<comment type="subcellular location">
    <subcellularLocation>
        <location evidence="1">Cell inner membrane</location>
    </subcellularLocation>
</comment>
<evidence type="ECO:0000256" key="7">
    <source>
        <dbReference type="SAM" id="MobiDB-lite"/>
    </source>
</evidence>
<keyword evidence="4 8" id="KW-0808">Transferase</keyword>
<evidence type="ECO:0000256" key="5">
    <source>
        <dbReference type="ARBA" id="ARBA00023136"/>
    </source>
</evidence>
<feature type="region of interest" description="Disordered" evidence="7">
    <location>
        <begin position="271"/>
        <end position="291"/>
    </location>
</feature>
<keyword evidence="3" id="KW-0997">Cell inner membrane</keyword>
<dbReference type="AlphaFoldDB" id="A0A3P1USF5"/>
<dbReference type="Pfam" id="PF03279">
    <property type="entry name" value="Lip_A_acyltrans"/>
    <property type="match status" value="1"/>
</dbReference>
<accession>A0A3P1USF5</accession>
<dbReference type="GO" id="GO:0009247">
    <property type="term" value="P:glycolipid biosynthetic process"/>
    <property type="evidence" value="ECO:0007669"/>
    <property type="project" value="UniProtKB-ARBA"/>
</dbReference>
<dbReference type="OrthoDB" id="9803456at2"/>
<comment type="caution">
    <text evidence="8">The sequence shown here is derived from an EMBL/GenBank/DDBJ whole genome shotgun (WGS) entry which is preliminary data.</text>
</comment>
<dbReference type="RefSeq" id="WP_124934621.1">
    <property type="nucleotide sequence ID" value="NZ_JAGFOU010000022.1"/>
</dbReference>
<evidence type="ECO:0000256" key="4">
    <source>
        <dbReference type="ARBA" id="ARBA00022679"/>
    </source>
</evidence>
<sequence>MSPIPVEALYRLAWRGVRHLPSSAGYALFHAGADLAWALHRLRPESGRAGGVGQLERNLARLLPGGASQRALRRLGRAGMRSYMRYFYEAFALPGISQEQIRARVRADLDPRVRQDLQRSSIVLALPHMGNWDLVGAWACRELAPVLTVAERLEPPDLFEQFTAFRQGLGMRVLGQARGERVFERLVEAAGEGRYAIALLADRDLSSSGVRTGIGGHPAYVAAGPAAIAQRLALPLYAAAIHYERLTGERRRRAGGAWGLVLTVRRVPVPWTPGGSPRAPGSAGTGGDGGHERIARATRAWVRALEPLLIEHAVDWHMLQPVFEADLDPERLARGRARDAGRAAV</sequence>
<evidence type="ECO:0000256" key="3">
    <source>
        <dbReference type="ARBA" id="ARBA00022519"/>
    </source>
</evidence>
<proteinExistence type="predicted"/>
<keyword evidence="6 8" id="KW-0012">Acyltransferase</keyword>
<evidence type="ECO:0000256" key="6">
    <source>
        <dbReference type="ARBA" id="ARBA00023315"/>
    </source>
</evidence>
<evidence type="ECO:0000313" key="8">
    <source>
        <dbReference type="EMBL" id="RRD24126.1"/>
    </source>
</evidence>
<dbReference type="GO" id="GO:0016746">
    <property type="term" value="F:acyltransferase activity"/>
    <property type="evidence" value="ECO:0007669"/>
    <property type="project" value="UniProtKB-KW"/>
</dbReference>
<dbReference type="Proteomes" id="UP000271272">
    <property type="component" value="Unassembled WGS sequence"/>
</dbReference>
<name>A0A3P1USF5_9ACTO</name>
<reference evidence="8 9" key="1">
    <citation type="submission" date="2018-11" db="EMBL/GenBank/DDBJ databases">
        <title>Genomes From Bacteria Associated with the Canine Oral Cavity: a Test Case for Automated Genome-Based Taxonomic Assignment.</title>
        <authorList>
            <person name="Coil D.A."/>
            <person name="Jospin G."/>
            <person name="Darling A.E."/>
            <person name="Wallis C."/>
            <person name="Davis I.J."/>
            <person name="Harris S."/>
            <person name="Eisen J.A."/>
            <person name="Holcombe L.J."/>
            <person name="O'Flynn C."/>
        </authorList>
    </citation>
    <scope>NUCLEOTIDE SEQUENCE [LARGE SCALE GENOMIC DNA]</scope>
    <source>
        <strain evidence="8 9">OH5050</strain>
    </source>
</reference>
<evidence type="ECO:0000256" key="1">
    <source>
        <dbReference type="ARBA" id="ARBA00004533"/>
    </source>
</evidence>
<feature type="compositionally biased region" description="Low complexity" evidence="7">
    <location>
        <begin position="272"/>
        <end position="282"/>
    </location>
</feature>
<organism evidence="8 9">
    <name type="scientific">Actinomyces bowdenii</name>
    <dbReference type="NCBI Taxonomy" id="131109"/>
    <lineage>
        <taxon>Bacteria</taxon>
        <taxon>Bacillati</taxon>
        <taxon>Actinomycetota</taxon>
        <taxon>Actinomycetes</taxon>
        <taxon>Actinomycetales</taxon>
        <taxon>Actinomycetaceae</taxon>
        <taxon>Actinomyces</taxon>
    </lineage>
</organism>
<evidence type="ECO:0000256" key="2">
    <source>
        <dbReference type="ARBA" id="ARBA00022475"/>
    </source>
</evidence>
<keyword evidence="9" id="KW-1185">Reference proteome</keyword>
<keyword evidence="5" id="KW-0472">Membrane</keyword>
<gene>
    <name evidence="8" type="ORF">EII10_11465</name>
</gene>
<evidence type="ECO:0000313" key="9">
    <source>
        <dbReference type="Proteomes" id="UP000271272"/>
    </source>
</evidence>
<dbReference type="PANTHER" id="PTHR30606">
    <property type="entry name" value="LIPID A BIOSYNTHESIS LAUROYL ACYLTRANSFERASE"/>
    <property type="match status" value="1"/>
</dbReference>
<keyword evidence="2" id="KW-1003">Cell membrane</keyword>
<dbReference type="GO" id="GO:0005886">
    <property type="term" value="C:plasma membrane"/>
    <property type="evidence" value="ECO:0007669"/>
    <property type="project" value="UniProtKB-SubCell"/>
</dbReference>
<protein>
    <submittedName>
        <fullName evidence="8">Phosphatidylinositol mannoside acyltransferase</fullName>
    </submittedName>
</protein>